<keyword evidence="2" id="KW-0812">Transmembrane</keyword>
<dbReference type="OrthoDB" id="10593011at2759"/>
<evidence type="ECO:0000313" key="3">
    <source>
        <dbReference type="EMBL" id="CAD5207616.1"/>
    </source>
</evidence>
<organism evidence="4 6">
    <name type="scientific">Bursaphelenchus xylophilus</name>
    <name type="common">Pinewood nematode worm</name>
    <name type="synonym">Aphelenchoides xylophilus</name>
    <dbReference type="NCBI Taxonomy" id="6326"/>
    <lineage>
        <taxon>Eukaryota</taxon>
        <taxon>Metazoa</taxon>
        <taxon>Ecdysozoa</taxon>
        <taxon>Nematoda</taxon>
        <taxon>Chromadorea</taxon>
        <taxon>Rhabditida</taxon>
        <taxon>Tylenchina</taxon>
        <taxon>Tylenchomorpha</taxon>
        <taxon>Aphelenchoidea</taxon>
        <taxon>Aphelenchoididae</taxon>
        <taxon>Bursaphelenchus</taxon>
    </lineage>
</organism>
<dbReference type="Proteomes" id="UP000095284">
    <property type="component" value="Unplaced"/>
</dbReference>
<accession>A0A1I7SF50</accession>
<evidence type="ECO:0000313" key="6">
    <source>
        <dbReference type="WBParaSite" id="BXY_1166200.1"/>
    </source>
</evidence>
<name>A0A1I7SF50_BURXY</name>
<evidence type="ECO:0000256" key="1">
    <source>
        <dbReference type="SAM" id="MobiDB-lite"/>
    </source>
</evidence>
<dbReference type="AlphaFoldDB" id="A0A1I7SF50"/>
<feature type="compositionally biased region" description="Basic and acidic residues" evidence="1">
    <location>
        <begin position="144"/>
        <end position="174"/>
    </location>
</feature>
<evidence type="ECO:0000313" key="4">
    <source>
        <dbReference type="Proteomes" id="UP000095284"/>
    </source>
</evidence>
<keyword evidence="2" id="KW-1133">Transmembrane helix</keyword>
<feature type="transmembrane region" description="Helical" evidence="2">
    <location>
        <begin position="38"/>
        <end position="64"/>
    </location>
</feature>
<evidence type="ECO:0000313" key="5">
    <source>
        <dbReference type="Proteomes" id="UP000659654"/>
    </source>
</evidence>
<keyword evidence="2" id="KW-0472">Membrane</keyword>
<reference evidence="3" key="2">
    <citation type="submission" date="2020-09" db="EMBL/GenBank/DDBJ databases">
        <authorList>
            <person name="Kikuchi T."/>
        </authorList>
    </citation>
    <scope>NUCLEOTIDE SEQUENCE</scope>
    <source>
        <strain evidence="3">Ka4C1</strain>
    </source>
</reference>
<keyword evidence="5" id="KW-1185">Reference proteome</keyword>
<dbReference type="EMBL" id="CAJFDI010000001">
    <property type="protein sequence ID" value="CAD5207616.1"/>
    <property type="molecule type" value="Genomic_DNA"/>
</dbReference>
<dbReference type="Proteomes" id="UP000582659">
    <property type="component" value="Unassembled WGS sequence"/>
</dbReference>
<dbReference type="EMBL" id="CAJFCV020000001">
    <property type="protein sequence ID" value="CAG9078794.1"/>
    <property type="molecule type" value="Genomic_DNA"/>
</dbReference>
<reference evidence="6" key="1">
    <citation type="submission" date="2016-11" db="UniProtKB">
        <authorList>
            <consortium name="WormBaseParasite"/>
        </authorList>
    </citation>
    <scope>IDENTIFICATION</scope>
</reference>
<feature type="region of interest" description="Disordered" evidence="1">
    <location>
        <begin position="130"/>
        <end position="174"/>
    </location>
</feature>
<evidence type="ECO:0000256" key="2">
    <source>
        <dbReference type="SAM" id="Phobius"/>
    </source>
</evidence>
<gene>
    <name evidence="3" type="ORF">BXYJ_LOCUS14</name>
</gene>
<sequence length="174" mass="19465">MDVDNSTTNSTASTELFTTSYGTESTKPPALSKEQKVLGLWISIACIGLFYLVLVALAAISLFYRVRYQNETLSEIFCGKKAPKEVVTACSTKTAQQMDDVPCVRVPAFPMSDSQTNEVKTVDCRTAETMARPDLQVEKTQSPSKEEPKREESRMDMRVDLKQDPKHKDESIMI</sequence>
<dbReference type="WBParaSite" id="BXY_1166200.1">
    <property type="protein sequence ID" value="BXY_1166200.1"/>
    <property type="gene ID" value="BXY_1166200"/>
</dbReference>
<proteinExistence type="predicted"/>
<dbReference type="SMR" id="A0A1I7SF50"/>
<dbReference type="Proteomes" id="UP000659654">
    <property type="component" value="Unassembled WGS sequence"/>
</dbReference>
<protein>
    <submittedName>
        <fullName evidence="3">(pine wood nematode) hypothetical protein</fullName>
    </submittedName>
</protein>